<organism evidence="1 2">
    <name type="scientific">Pontibacter ummariensis</name>
    <dbReference type="NCBI Taxonomy" id="1610492"/>
    <lineage>
        <taxon>Bacteria</taxon>
        <taxon>Pseudomonadati</taxon>
        <taxon>Bacteroidota</taxon>
        <taxon>Cytophagia</taxon>
        <taxon>Cytophagales</taxon>
        <taxon>Hymenobacteraceae</taxon>
        <taxon>Pontibacter</taxon>
    </lineage>
</organism>
<dbReference type="AlphaFoldDB" id="A0A239JCM8"/>
<keyword evidence="2" id="KW-1185">Reference proteome</keyword>
<gene>
    <name evidence="1" type="ORF">SAMN06296052_12156</name>
</gene>
<evidence type="ECO:0000313" key="1">
    <source>
        <dbReference type="EMBL" id="SNT03796.1"/>
    </source>
</evidence>
<accession>A0A239JCM8</accession>
<dbReference type="Proteomes" id="UP000198432">
    <property type="component" value="Unassembled WGS sequence"/>
</dbReference>
<evidence type="ECO:0008006" key="3">
    <source>
        <dbReference type="Google" id="ProtNLM"/>
    </source>
</evidence>
<protein>
    <recommendedName>
        <fullName evidence="3">Outer membrane protein beta-barrel domain-containing protein</fullName>
    </recommendedName>
</protein>
<reference evidence="2" key="1">
    <citation type="submission" date="2017-06" db="EMBL/GenBank/DDBJ databases">
        <authorList>
            <person name="Varghese N."/>
            <person name="Submissions S."/>
        </authorList>
    </citation>
    <scope>NUCLEOTIDE SEQUENCE [LARGE SCALE GENOMIC DNA]</scope>
    <source>
        <strain evidence="2">NKM1</strain>
    </source>
</reference>
<proteinExistence type="predicted"/>
<evidence type="ECO:0000313" key="2">
    <source>
        <dbReference type="Proteomes" id="UP000198432"/>
    </source>
</evidence>
<dbReference type="EMBL" id="FZOQ01000021">
    <property type="protein sequence ID" value="SNT03796.1"/>
    <property type="molecule type" value="Genomic_DNA"/>
</dbReference>
<sequence length="204" mass="22650">MGSKFNGCITKVRAAFILLATVLLLQVPGKVHGQEVERSPYYLKTQFAGDIGLVAVGFGREHLQEKLETDLFLGYLPASVGGEQILTAALKATYIPFQDIPLAMLDWQPFRTGLQLGYTFGDDYFGIEPRDQYPKGYYGFSTALHLYYFMGGELDLARVEGLERLGLYYEVGTIGKYLISYLQNPGYLGPGKIFHLALGVKVSL</sequence>
<name>A0A239JCM8_9BACT</name>